<keyword evidence="6" id="KW-1185">Reference proteome</keyword>
<comment type="caution">
    <text evidence="5">The sequence shown here is derived from an EMBL/GenBank/DDBJ whole genome shotgun (WGS) entry which is preliminary data.</text>
</comment>
<evidence type="ECO:0000256" key="1">
    <source>
        <dbReference type="ARBA" id="ARBA00023015"/>
    </source>
</evidence>
<dbReference type="InterPro" id="IPR011711">
    <property type="entry name" value="GntR_C"/>
</dbReference>
<protein>
    <submittedName>
        <fullName evidence="5">DNA-binding GntR family transcriptional regulator</fullName>
    </submittedName>
</protein>
<keyword evidence="3" id="KW-0804">Transcription</keyword>
<dbReference type="EMBL" id="VLLA01000004">
    <property type="protein sequence ID" value="TWI72841.1"/>
    <property type="molecule type" value="Genomic_DNA"/>
</dbReference>
<dbReference type="InterPro" id="IPR036388">
    <property type="entry name" value="WH-like_DNA-bd_sf"/>
</dbReference>
<accession>A0A562RUU0</accession>
<evidence type="ECO:0000313" key="5">
    <source>
        <dbReference type="EMBL" id="TWI72841.1"/>
    </source>
</evidence>
<dbReference type="Gene3D" id="1.10.10.10">
    <property type="entry name" value="Winged helix-like DNA-binding domain superfamily/Winged helix DNA-binding domain"/>
    <property type="match status" value="1"/>
</dbReference>
<dbReference type="SUPFAM" id="SSF48008">
    <property type="entry name" value="GntR ligand-binding domain-like"/>
    <property type="match status" value="1"/>
</dbReference>
<dbReference type="InterPro" id="IPR000524">
    <property type="entry name" value="Tscrpt_reg_HTH_GntR"/>
</dbReference>
<dbReference type="GO" id="GO:0003677">
    <property type="term" value="F:DNA binding"/>
    <property type="evidence" value="ECO:0007669"/>
    <property type="project" value="UniProtKB-KW"/>
</dbReference>
<dbReference type="InterPro" id="IPR008920">
    <property type="entry name" value="TF_FadR/GntR_C"/>
</dbReference>
<evidence type="ECO:0000259" key="4">
    <source>
        <dbReference type="PROSITE" id="PS50949"/>
    </source>
</evidence>
<dbReference type="PROSITE" id="PS50949">
    <property type="entry name" value="HTH_GNTR"/>
    <property type="match status" value="1"/>
</dbReference>
<gene>
    <name evidence="5" type="ORF">IQ16_02420</name>
</gene>
<dbReference type="InterPro" id="IPR036390">
    <property type="entry name" value="WH_DNA-bd_sf"/>
</dbReference>
<dbReference type="Pfam" id="PF00392">
    <property type="entry name" value="GntR"/>
    <property type="match status" value="1"/>
</dbReference>
<sequence>MSDVEQKPGESGVGPVARDSLTSLVYNNLRQALMEGRFWPGHRFKIRDLAATMNVSETPIREALMQLVRGRALEMQAGRSIMVAHMTAKQYIELRTVRLFLEGLAAEHATTRISEAGIDKMEAIHHELISAEKEHRWSDAVRANWQFHRGLYDGSGLPEVLAILDDIWMRNGPLLNFHYPHAPPIYPNEHQHLSVLNYLRQRRPDKVREAIQADMMEGGQNLVRLLEKHGGTRNMTPGED</sequence>
<name>A0A562RUU0_9BRAD</name>
<dbReference type="AlphaFoldDB" id="A0A562RUU0"/>
<organism evidence="5 6">
    <name type="scientific">Bradyrhizobium huanghuaihaiense</name>
    <dbReference type="NCBI Taxonomy" id="990078"/>
    <lineage>
        <taxon>Bacteria</taxon>
        <taxon>Pseudomonadati</taxon>
        <taxon>Pseudomonadota</taxon>
        <taxon>Alphaproteobacteria</taxon>
        <taxon>Hyphomicrobiales</taxon>
        <taxon>Nitrobacteraceae</taxon>
        <taxon>Bradyrhizobium</taxon>
    </lineage>
</organism>
<evidence type="ECO:0000256" key="2">
    <source>
        <dbReference type="ARBA" id="ARBA00023125"/>
    </source>
</evidence>
<keyword evidence="1" id="KW-0805">Transcription regulation</keyword>
<dbReference type="RefSeq" id="WP_018641435.1">
    <property type="nucleotide sequence ID" value="NZ_CP104172.1"/>
</dbReference>
<keyword evidence="2 5" id="KW-0238">DNA-binding</keyword>
<dbReference type="GO" id="GO:0003700">
    <property type="term" value="F:DNA-binding transcription factor activity"/>
    <property type="evidence" value="ECO:0007669"/>
    <property type="project" value="InterPro"/>
</dbReference>
<proteinExistence type="predicted"/>
<dbReference type="OrthoDB" id="9815654at2"/>
<dbReference type="SUPFAM" id="SSF46785">
    <property type="entry name" value="Winged helix' DNA-binding domain"/>
    <property type="match status" value="1"/>
</dbReference>
<dbReference type="SMART" id="SM00345">
    <property type="entry name" value="HTH_GNTR"/>
    <property type="match status" value="1"/>
</dbReference>
<dbReference type="SMART" id="SM00895">
    <property type="entry name" value="FCD"/>
    <property type="match status" value="1"/>
</dbReference>
<reference evidence="5 6" key="1">
    <citation type="journal article" date="2015" name="Stand. Genomic Sci.">
        <title>Genomic Encyclopedia of Bacterial and Archaeal Type Strains, Phase III: the genomes of soil and plant-associated and newly described type strains.</title>
        <authorList>
            <person name="Whitman W.B."/>
            <person name="Woyke T."/>
            <person name="Klenk H.P."/>
            <person name="Zhou Y."/>
            <person name="Lilburn T.G."/>
            <person name="Beck B.J."/>
            <person name="De Vos P."/>
            <person name="Vandamme P."/>
            <person name="Eisen J.A."/>
            <person name="Garrity G."/>
            <person name="Hugenholtz P."/>
            <person name="Kyrpides N.C."/>
        </authorList>
    </citation>
    <scope>NUCLEOTIDE SEQUENCE [LARGE SCALE GENOMIC DNA]</scope>
    <source>
        <strain evidence="5 6">CGMCC 1.10948</strain>
    </source>
</reference>
<dbReference type="Pfam" id="PF07729">
    <property type="entry name" value="FCD"/>
    <property type="match status" value="1"/>
</dbReference>
<evidence type="ECO:0000313" key="6">
    <source>
        <dbReference type="Proteomes" id="UP000316291"/>
    </source>
</evidence>
<feature type="domain" description="HTH gntR-type" evidence="4">
    <location>
        <begin position="19"/>
        <end position="86"/>
    </location>
</feature>
<dbReference type="Gene3D" id="1.20.120.530">
    <property type="entry name" value="GntR ligand-binding domain-like"/>
    <property type="match status" value="1"/>
</dbReference>
<dbReference type="PANTHER" id="PTHR43537">
    <property type="entry name" value="TRANSCRIPTIONAL REGULATOR, GNTR FAMILY"/>
    <property type="match status" value="1"/>
</dbReference>
<dbReference type="Proteomes" id="UP000316291">
    <property type="component" value="Unassembled WGS sequence"/>
</dbReference>
<dbReference type="PANTHER" id="PTHR43537:SF39">
    <property type="entry name" value="HTH-TYPE TRANSCRIPTIONAL REGULATOR MCBR"/>
    <property type="match status" value="1"/>
</dbReference>
<evidence type="ECO:0000256" key="3">
    <source>
        <dbReference type="ARBA" id="ARBA00023163"/>
    </source>
</evidence>